<dbReference type="PANTHER" id="PTHR13600:SF21">
    <property type="entry name" value="LEUCINE CARBOXYL METHYLTRANSFERASE 1"/>
    <property type="match status" value="1"/>
</dbReference>
<comment type="function">
    <text evidence="8">Methylates the carboxyl group of the C-terminal leucine residue of protein phosphatase 2A catalytic subunits to form alpha-leucine ester residues.</text>
</comment>
<feature type="binding site" evidence="9">
    <location>
        <position position="119"/>
    </location>
    <ligand>
        <name>S-adenosyl-L-methionine</name>
        <dbReference type="ChEBI" id="CHEBI:59789"/>
    </ligand>
</feature>
<dbReference type="OrthoDB" id="203237at2759"/>
<dbReference type="InterPro" id="IPR007213">
    <property type="entry name" value="Ppm1/Ppm2/Tcmp"/>
</dbReference>
<evidence type="ECO:0000256" key="8">
    <source>
        <dbReference type="PIRNR" id="PIRNR016305"/>
    </source>
</evidence>
<dbReference type="Gene3D" id="3.40.50.150">
    <property type="entry name" value="Vaccinia Virus protein VP39"/>
    <property type="match status" value="1"/>
</dbReference>
<dbReference type="InterPro" id="IPR016651">
    <property type="entry name" value="LCMT1"/>
</dbReference>
<feature type="binding site" evidence="9">
    <location>
        <begin position="203"/>
        <end position="204"/>
    </location>
    <ligand>
        <name>S-adenosyl-L-methionine</name>
        <dbReference type="ChEBI" id="CHEBI:59789"/>
    </ligand>
</feature>
<evidence type="ECO:0000256" key="7">
    <source>
        <dbReference type="ARBA" id="ARBA00022691"/>
    </source>
</evidence>
<proteinExistence type="inferred from homology"/>
<evidence type="ECO:0000313" key="11">
    <source>
        <dbReference type="Proteomes" id="UP000765509"/>
    </source>
</evidence>
<dbReference type="AlphaFoldDB" id="A0A9Q3DAW3"/>
<gene>
    <name evidence="10" type="ORF">O181_037420</name>
</gene>
<evidence type="ECO:0000256" key="4">
    <source>
        <dbReference type="ARBA" id="ARBA00017497"/>
    </source>
</evidence>
<evidence type="ECO:0000313" key="10">
    <source>
        <dbReference type="EMBL" id="MBW0497705.1"/>
    </source>
</evidence>
<feature type="binding site" evidence="9">
    <location>
        <position position="94"/>
    </location>
    <ligand>
        <name>S-adenosyl-L-methionine</name>
        <dbReference type="ChEBI" id="CHEBI:59789"/>
    </ligand>
</feature>
<evidence type="ECO:0000256" key="9">
    <source>
        <dbReference type="PIRSR" id="PIRSR016305-1"/>
    </source>
</evidence>
<organism evidence="10 11">
    <name type="scientific">Austropuccinia psidii MF-1</name>
    <dbReference type="NCBI Taxonomy" id="1389203"/>
    <lineage>
        <taxon>Eukaryota</taxon>
        <taxon>Fungi</taxon>
        <taxon>Dikarya</taxon>
        <taxon>Basidiomycota</taxon>
        <taxon>Pucciniomycotina</taxon>
        <taxon>Pucciniomycetes</taxon>
        <taxon>Pucciniales</taxon>
        <taxon>Sphaerophragmiaceae</taxon>
        <taxon>Austropuccinia</taxon>
    </lineage>
</organism>
<comment type="catalytic activity">
    <reaction evidence="1 8">
        <text>[phosphatase 2A protein]-C-terminal L-leucine + S-adenosyl-L-methionine = [phosphatase 2A protein]-C-terminal L-leucine methyl ester + S-adenosyl-L-homocysteine</text>
        <dbReference type="Rhea" id="RHEA:48544"/>
        <dbReference type="Rhea" id="RHEA-COMP:12134"/>
        <dbReference type="Rhea" id="RHEA-COMP:12135"/>
        <dbReference type="ChEBI" id="CHEBI:57856"/>
        <dbReference type="ChEBI" id="CHEBI:59789"/>
        <dbReference type="ChEBI" id="CHEBI:90516"/>
        <dbReference type="ChEBI" id="CHEBI:90517"/>
        <dbReference type="EC" id="2.1.1.233"/>
    </reaction>
</comment>
<protein>
    <recommendedName>
        <fullName evidence="4 8">Leucine carboxyl methyltransferase 1</fullName>
        <ecNumber evidence="3 8">2.1.1.233</ecNumber>
    </recommendedName>
</protein>
<evidence type="ECO:0000256" key="1">
    <source>
        <dbReference type="ARBA" id="ARBA00000724"/>
    </source>
</evidence>
<comment type="caution">
    <text evidence="10">The sequence shown here is derived from an EMBL/GenBank/DDBJ whole genome shotgun (WGS) entry which is preliminary data.</text>
</comment>
<dbReference type="InterPro" id="IPR029063">
    <property type="entry name" value="SAM-dependent_MTases_sf"/>
</dbReference>
<keyword evidence="7 8" id="KW-0949">S-adenosyl-L-methionine</keyword>
<name>A0A9Q3DAW3_9BASI</name>
<accession>A0A9Q3DAW3</accession>
<dbReference type="SUPFAM" id="SSF53335">
    <property type="entry name" value="S-adenosyl-L-methionine-dependent methyltransferases"/>
    <property type="match status" value="1"/>
</dbReference>
<evidence type="ECO:0000256" key="5">
    <source>
        <dbReference type="ARBA" id="ARBA00022603"/>
    </source>
</evidence>
<dbReference type="GO" id="GO:0032259">
    <property type="term" value="P:methylation"/>
    <property type="evidence" value="ECO:0007669"/>
    <property type="project" value="UniProtKB-KW"/>
</dbReference>
<comment type="similarity">
    <text evidence="2 8">Belongs to the methyltransferase superfamily. LCMT family.</text>
</comment>
<dbReference type="Proteomes" id="UP000765509">
    <property type="component" value="Unassembled WGS sequence"/>
</dbReference>
<dbReference type="EMBL" id="AVOT02014323">
    <property type="protein sequence ID" value="MBW0497705.1"/>
    <property type="molecule type" value="Genomic_DNA"/>
</dbReference>
<dbReference type="Pfam" id="PF04072">
    <property type="entry name" value="LCM"/>
    <property type="match status" value="1"/>
</dbReference>
<sequence length="387" mass="44082">MRAFGYFSRGSVQHGQPALLQSQDTGVDSIQADKMNNTKAAGDQAIRETDIDAAVARFSAVSKGYMHDELVAFFAPSKSNPIRPPWVNVGTHHRTYTIDALIERFIQRTKGPVQVLSLGSGSDSRYWRLRKRWGAEWPVERWIETDFQETVSSKIDTIIKQNQLLAPCGQRVEISADDDPTGSRGTQPHAELHGQSYCLVSIDLRKPDHLISKLTSHHLLSGTLAKPDLPTLILAELVFVYMQPEETQSCLSQLAKYFRDQLMVVTYEALNLGDNFSRVMVQNLRTRGLTLLGFNHNSGVESQLKRFRELGFLEIMSTNMKKLRESASDDKEWNENWKGELGRIKQLEFLDEVEELELILEHYALTWALRKTKSPIEKTRFYLPSLD</sequence>
<dbReference type="EC" id="2.1.1.233" evidence="3 8"/>
<evidence type="ECO:0000256" key="6">
    <source>
        <dbReference type="ARBA" id="ARBA00022679"/>
    </source>
</evidence>
<evidence type="ECO:0000256" key="3">
    <source>
        <dbReference type="ARBA" id="ARBA00012834"/>
    </source>
</evidence>
<dbReference type="PIRSF" id="PIRSF016305">
    <property type="entry name" value="LCM_mtfrase"/>
    <property type="match status" value="1"/>
</dbReference>
<dbReference type="PANTHER" id="PTHR13600">
    <property type="entry name" value="LEUCINE CARBOXYL METHYLTRANSFERASE"/>
    <property type="match status" value="1"/>
</dbReference>
<reference evidence="10" key="1">
    <citation type="submission" date="2021-03" db="EMBL/GenBank/DDBJ databases">
        <title>Draft genome sequence of rust myrtle Austropuccinia psidii MF-1, a brazilian biotype.</title>
        <authorList>
            <person name="Quecine M.C."/>
            <person name="Pachon D.M.R."/>
            <person name="Bonatelli M.L."/>
            <person name="Correr F.H."/>
            <person name="Franceschini L.M."/>
            <person name="Leite T.F."/>
            <person name="Margarido G.R.A."/>
            <person name="Almeida C.A."/>
            <person name="Ferrarezi J.A."/>
            <person name="Labate C.A."/>
        </authorList>
    </citation>
    <scope>NUCLEOTIDE SEQUENCE</scope>
    <source>
        <strain evidence="10">MF-1</strain>
    </source>
</reference>
<evidence type="ECO:0000256" key="2">
    <source>
        <dbReference type="ARBA" id="ARBA00010703"/>
    </source>
</evidence>
<feature type="binding site" evidence="9">
    <location>
        <position position="236"/>
    </location>
    <ligand>
        <name>S-adenosyl-L-methionine</name>
        <dbReference type="ChEBI" id="CHEBI:59789"/>
    </ligand>
</feature>
<keyword evidence="6 8" id="KW-0808">Transferase</keyword>
<keyword evidence="5 8" id="KW-0489">Methyltransferase</keyword>
<dbReference type="GO" id="GO:0018423">
    <property type="term" value="F:protein C-terminal leucine carboxyl O-methyltransferase activity"/>
    <property type="evidence" value="ECO:0007669"/>
    <property type="project" value="UniProtKB-EC"/>
</dbReference>
<keyword evidence="11" id="KW-1185">Reference proteome</keyword>